<dbReference type="InterPro" id="IPR005545">
    <property type="entry name" value="YCII"/>
</dbReference>
<reference evidence="3" key="1">
    <citation type="submission" date="2022-09" db="EMBL/GenBank/DDBJ databases">
        <title>Australian commercial rhizobial inoculants.</title>
        <authorList>
            <person name="Kohlmeier M.G."/>
            <person name="O'Hara G.W."/>
            <person name="Colombi E."/>
            <person name="Ramsay J.P."/>
            <person name="Terpolilli J."/>
        </authorList>
    </citation>
    <scope>NUCLEOTIDE SEQUENCE</scope>
    <source>
        <strain evidence="3">WSM1592</strain>
    </source>
</reference>
<dbReference type="Proteomes" id="UP001060123">
    <property type="component" value="Chromosome"/>
</dbReference>
<dbReference type="SUPFAM" id="SSF54909">
    <property type="entry name" value="Dimeric alpha+beta barrel"/>
    <property type="match status" value="1"/>
</dbReference>
<evidence type="ECO:0000313" key="3">
    <source>
        <dbReference type="EMBL" id="UWU15193.1"/>
    </source>
</evidence>
<protein>
    <submittedName>
        <fullName evidence="3">YciI family protein</fullName>
    </submittedName>
</protein>
<comment type="similarity">
    <text evidence="1">Belongs to the YciI family.</text>
</comment>
<evidence type="ECO:0000259" key="2">
    <source>
        <dbReference type="Pfam" id="PF03795"/>
    </source>
</evidence>
<keyword evidence="4" id="KW-1185">Reference proteome</keyword>
<organism evidence="3 4">
    <name type="scientific">Rhizobium sullae</name>
    <name type="common">Rhizobium hedysari</name>
    <dbReference type="NCBI Taxonomy" id="50338"/>
    <lineage>
        <taxon>Bacteria</taxon>
        <taxon>Pseudomonadati</taxon>
        <taxon>Pseudomonadota</taxon>
        <taxon>Alphaproteobacteria</taxon>
        <taxon>Hyphomicrobiales</taxon>
        <taxon>Rhizobiaceae</taxon>
        <taxon>Rhizobium/Agrobacterium group</taxon>
        <taxon>Rhizobium</taxon>
    </lineage>
</organism>
<evidence type="ECO:0000313" key="4">
    <source>
        <dbReference type="Proteomes" id="UP001060123"/>
    </source>
</evidence>
<dbReference type="PANTHER" id="PTHR35174">
    <property type="entry name" value="BLL7171 PROTEIN-RELATED"/>
    <property type="match status" value="1"/>
</dbReference>
<evidence type="ECO:0000256" key="1">
    <source>
        <dbReference type="ARBA" id="ARBA00007689"/>
    </source>
</evidence>
<accession>A0ABY5XL61</accession>
<sequence length="121" mass="13208">MKYLCQVWFEPSVLERMSEGEKTRLDKDSLAYDEDLVASGHMIRAEALQSPKSAVTVRVRNGEMSVTDGPYAETKEQLGGFILIDAKDLNDAIRVAAGIPLAKLGSIEVRPIYTFGSGDAS</sequence>
<gene>
    <name evidence="3" type="ORF">N2599_04035</name>
</gene>
<dbReference type="Gene3D" id="3.30.70.1060">
    <property type="entry name" value="Dimeric alpha+beta barrel"/>
    <property type="match status" value="1"/>
</dbReference>
<dbReference type="RefSeq" id="WP_027507464.1">
    <property type="nucleotide sequence ID" value="NZ_CP104143.1"/>
</dbReference>
<name>A0ABY5XL61_RHISU</name>
<feature type="domain" description="YCII-related" evidence="2">
    <location>
        <begin position="1"/>
        <end position="115"/>
    </location>
</feature>
<dbReference type="PANTHER" id="PTHR35174:SF3">
    <property type="entry name" value="BLL7171 PROTEIN"/>
    <property type="match status" value="1"/>
</dbReference>
<dbReference type="EMBL" id="CP104143">
    <property type="protein sequence ID" value="UWU15193.1"/>
    <property type="molecule type" value="Genomic_DNA"/>
</dbReference>
<dbReference type="InterPro" id="IPR011008">
    <property type="entry name" value="Dimeric_a/b-barrel"/>
</dbReference>
<proteinExistence type="inferred from homology"/>
<dbReference type="Pfam" id="PF03795">
    <property type="entry name" value="YCII"/>
    <property type="match status" value="1"/>
</dbReference>